<dbReference type="AlphaFoldDB" id="A0A5R9L691"/>
<dbReference type="RefSeq" id="WP_138365177.1">
    <property type="nucleotide sequence ID" value="NZ_VCEJ01000002.1"/>
</dbReference>
<organism evidence="1 2">
    <name type="scientific">Dyadobacter luticola</name>
    <dbReference type="NCBI Taxonomy" id="1979387"/>
    <lineage>
        <taxon>Bacteria</taxon>
        <taxon>Pseudomonadati</taxon>
        <taxon>Bacteroidota</taxon>
        <taxon>Cytophagia</taxon>
        <taxon>Cytophagales</taxon>
        <taxon>Spirosomataceae</taxon>
        <taxon>Dyadobacter</taxon>
    </lineage>
</organism>
<keyword evidence="2" id="KW-1185">Reference proteome</keyword>
<protein>
    <submittedName>
        <fullName evidence="1">Uncharacterized protein</fullName>
    </submittedName>
</protein>
<comment type="caution">
    <text evidence="1">The sequence shown here is derived from an EMBL/GenBank/DDBJ whole genome shotgun (WGS) entry which is preliminary data.</text>
</comment>
<gene>
    <name evidence="1" type="ORF">FEN17_10415</name>
</gene>
<proteinExistence type="predicted"/>
<accession>A0A5R9L691</accession>
<dbReference type="Proteomes" id="UP000306402">
    <property type="component" value="Unassembled WGS sequence"/>
</dbReference>
<evidence type="ECO:0000313" key="1">
    <source>
        <dbReference type="EMBL" id="TLV03968.1"/>
    </source>
</evidence>
<name>A0A5R9L691_9BACT</name>
<evidence type="ECO:0000313" key="2">
    <source>
        <dbReference type="Proteomes" id="UP000306402"/>
    </source>
</evidence>
<sequence>MKKILEDYSHIPGWGIDADPLDVPQYPIKRRTENDNKGMIWERPAQQPERVEILHSNERPTVSAVFGTPNPPSGLSGAIRRFAFRYSESMIRHWLLLLVADRVNMIGGIQDDFKKGHVPDIFSELGGKAELKYNKVGLARKVALGAAIALVAVVCIKGRQRG</sequence>
<reference evidence="1 2" key="1">
    <citation type="submission" date="2019-05" db="EMBL/GenBank/DDBJ databases">
        <authorList>
            <person name="Qu J.-H."/>
        </authorList>
    </citation>
    <scope>NUCLEOTIDE SEQUENCE [LARGE SCALE GENOMIC DNA]</scope>
    <source>
        <strain evidence="1 2">T17</strain>
    </source>
</reference>
<dbReference type="EMBL" id="VCEJ01000002">
    <property type="protein sequence ID" value="TLV03968.1"/>
    <property type="molecule type" value="Genomic_DNA"/>
</dbReference>
<dbReference type="OrthoDB" id="6021991at2"/>